<keyword evidence="7" id="KW-0969">Cilium</keyword>
<dbReference type="GO" id="GO:0005198">
    <property type="term" value="F:structural molecule activity"/>
    <property type="evidence" value="ECO:0007669"/>
    <property type="project" value="UniProtKB-UniRule"/>
</dbReference>
<gene>
    <name evidence="7" type="ORF">DET61_104324</name>
</gene>
<dbReference type="InterPro" id="IPR046358">
    <property type="entry name" value="Flagellin_C"/>
</dbReference>
<reference evidence="7 8" key="1">
    <citation type="submission" date="2018-07" db="EMBL/GenBank/DDBJ databases">
        <title>Freshwater and sediment microbial communities from various areas in North America, analyzing microbe dynamics in response to fracking.</title>
        <authorList>
            <person name="Lamendella R."/>
        </authorList>
    </citation>
    <scope>NUCLEOTIDE SEQUENCE [LARGE SCALE GENOMIC DNA]</scope>
    <source>
        <strain evidence="7 8">105B</strain>
    </source>
</reference>
<sequence length="378" mass="38945">MPQVINTNIASLNAQRNLNASQGAANTALERLSSGLRINSAKDDAAGLAISTRFESQISGLNVAQRNANDGISLAQTTEGALNEVVSNLQRIRELAIQSANATNSQSDREALDAEVQQRIAEISRISNQTTFNGLKVLDGTFGIASFQVGANSGDTISVNLTEGTRAGDIGSIATALALDVDFSGTNAVAANDTFTVTVGGGAAQTVTFTGEESSISDVVDTINSQIDGAFAVATDDGAGIEIKSDQDLSAIALTNANGTNALTANATSATVGGSLEDVSIDSVNGANDAIIRVDEALTTINSIRSELGAIQNRFESTIANLATTSENLSASNSRIRDADFAQESAELARTQVLQQAGLSVLAQANARPQQVLQLLQG</sequence>
<dbReference type="Proteomes" id="UP000253647">
    <property type="component" value="Unassembled WGS sequence"/>
</dbReference>
<feature type="domain" description="Flagellin N-terminal" evidence="5">
    <location>
        <begin position="5"/>
        <end position="141"/>
    </location>
</feature>
<dbReference type="InterPro" id="IPR001492">
    <property type="entry name" value="Flagellin"/>
</dbReference>
<keyword evidence="2 4" id="KW-0964">Secreted</keyword>
<dbReference type="PANTHER" id="PTHR42792:SF2">
    <property type="entry name" value="FLAGELLIN"/>
    <property type="match status" value="1"/>
</dbReference>
<keyword evidence="7" id="KW-0282">Flagellum</keyword>
<comment type="caution">
    <text evidence="7">The sequence shown here is derived from an EMBL/GenBank/DDBJ whole genome shotgun (WGS) entry which is preliminary data.</text>
</comment>
<comment type="subcellular location">
    <subcellularLocation>
        <location evidence="4">Secreted</location>
    </subcellularLocation>
    <subcellularLocation>
        <location evidence="4">Bacterial flagellum</location>
    </subcellularLocation>
</comment>
<dbReference type="Pfam" id="PF00700">
    <property type="entry name" value="Flagellin_C"/>
    <property type="match status" value="1"/>
</dbReference>
<evidence type="ECO:0000256" key="1">
    <source>
        <dbReference type="ARBA" id="ARBA00005709"/>
    </source>
</evidence>
<dbReference type="PRINTS" id="PR00207">
    <property type="entry name" value="FLAGELLIN"/>
</dbReference>
<evidence type="ECO:0000259" key="6">
    <source>
        <dbReference type="Pfam" id="PF00700"/>
    </source>
</evidence>
<dbReference type="AlphaFoldDB" id="A0A368XVJ6"/>
<organism evidence="7 8">
    <name type="scientific">Marinobacter nauticus</name>
    <name type="common">Marinobacter hydrocarbonoclasticus</name>
    <name type="synonym">Marinobacter aquaeolei</name>
    <dbReference type="NCBI Taxonomy" id="2743"/>
    <lineage>
        <taxon>Bacteria</taxon>
        <taxon>Pseudomonadati</taxon>
        <taxon>Pseudomonadota</taxon>
        <taxon>Gammaproteobacteria</taxon>
        <taxon>Pseudomonadales</taxon>
        <taxon>Marinobacteraceae</taxon>
        <taxon>Marinobacter</taxon>
    </lineage>
</organism>
<protein>
    <recommendedName>
        <fullName evidence="4">Flagellin</fullName>
    </recommendedName>
</protein>
<dbReference type="RefSeq" id="WP_114434268.1">
    <property type="nucleotide sequence ID" value="NZ_QPJI01000004.1"/>
</dbReference>
<evidence type="ECO:0000313" key="8">
    <source>
        <dbReference type="Proteomes" id="UP000253647"/>
    </source>
</evidence>
<proteinExistence type="inferred from homology"/>
<dbReference type="Gene3D" id="3.30.70.2120">
    <property type="match status" value="1"/>
</dbReference>
<dbReference type="GO" id="GO:0005576">
    <property type="term" value="C:extracellular region"/>
    <property type="evidence" value="ECO:0007669"/>
    <property type="project" value="UniProtKB-SubCell"/>
</dbReference>
<dbReference type="SUPFAM" id="SSF64518">
    <property type="entry name" value="Phase 1 flagellin"/>
    <property type="match status" value="1"/>
</dbReference>
<dbReference type="GO" id="GO:0009288">
    <property type="term" value="C:bacterial-type flagellum"/>
    <property type="evidence" value="ECO:0007669"/>
    <property type="project" value="UniProtKB-SubCell"/>
</dbReference>
<evidence type="ECO:0000256" key="3">
    <source>
        <dbReference type="ARBA" id="ARBA00023143"/>
    </source>
</evidence>
<evidence type="ECO:0000256" key="4">
    <source>
        <dbReference type="RuleBase" id="RU362073"/>
    </source>
</evidence>
<dbReference type="Gene3D" id="1.20.1330.10">
    <property type="entry name" value="f41 fragment of flagellin, N-terminal domain"/>
    <property type="match status" value="1"/>
</dbReference>
<evidence type="ECO:0000259" key="5">
    <source>
        <dbReference type="Pfam" id="PF00669"/>
    </source>
</evidence>
<evidence type="ECO:0000256" key="2">
    <source>
        <dbReference type="ARBA" id="ARBA00022525"/>
    </source>
</evidence>
<keyword evidence="3 4" id="KW-0975">Bacterial flagellum</keyword>
<dbReference type="InterPro" id="IPR042187">
    <property type="entry name" value="Flagellin_C_sub2"/>
</dbReference>
<comment type="function">
    <text evidence="4">Flagellin is the subunit protein which polymerizes to form the filaments of bacterial flagella.</text>
</comment>
<dbReference type="InterPro" id="IPR001029">
    <property type="entry name" value="Flagellin_N"/>
</dbReference>
<feature type="domain" description="Flagellin C-terminal" evidence="6">
    <location>
        <begin position="294"/>
        <end position="376"/>
    </location>
</feature>
<dbReference type="EMBL" id="QPJI01000004">
    <property type="protein sequence ID" value="RCW71166.1"/>
    <property type="molecule type" value="Genomic_DNA"/>
</dbReference>
<keyword evidence="7" id="KW-0966">Cell projection</keyword>
<accession>A0A368XVJ6</accession>
<dbReference type="PANTHER" id="PTHR42792">
    <property type="entry name" value="FLAGELLIN"/>
    <property type="match status" value="1"/>
</dbReference>
<dbReference type="Pfam" id="PF00669">
    <property type="entry name" value="Flagellin_N"/>
    <property type="match status" value="1"/>
</dbReference>
<comment type="similarity">
    <text evidence="1 4">Belongs to the bacterial flagellin family.</text>
</comment>
<evidence type="ECO:0000313" key="7">
    <source>
        <dbReference type="EMBL" id="RCW71166.1"/>
    </source>
</evidence>
<dbReference type="Gene3D" id="6.10.10.10">
    <property type="entry name" value="Flagellar export chaperone, C-terminal domain"/>
    <property type="match status" value="1"/>
</dbReference>
<name>A0A368XVJ6_MARNT</name>